<dbReference type="EMBL" id="MGJN01000020">
    <property type="protein sequence ID" value="OGN06355.1"/>
    <property type="molecule type" value="Genomic_DNA"/>
</dbReference>
<dbReference type="Proteomes" id="UP000176834">
    <property type="component" value="Unassembled WGS sequence"/>
</dbReference>
<evidence type="ECO:0008006" key="3">
    <source>
        <dbReference type="Google" id="ProtNLM"/>
    </source>
</evidence>
<sequence>MYYKEKKVGHYFIDFLIDNKVVLEIKVGDRFPKRNIDQIFSYLRSSNLKLGILANFTSDGIKFKRILNLNS</sequence>
<organism evidence="1 2">
    <name type="scientific">Candidatus Yanofskybacteria bacterium RIFCSPHIGHO2_02_FULL_38_22b</name>
    <dbReference type="NCBI Taxonomy" id="1802673"/>
    <lineage>
        <taxon>Bacteria</taxon>
        <taxon>Candidatus Yanofskyibacteriota</taxon>
    </lineage>
</organism>
<proteinExistence type="predicted"/>
<comment type="caution">
    <text evidence="1">The sequence shown here is derived from an EMBL/GenBank/DDBJ whole genome shotgun (WGS) entry which is preliminary data.</text>
</comment>
<accession>A0A1F8EZR6</accession>
<dbReference type="InterPro" id="IPR026350">
    <property type="entry name" value="GxxExxY"/>
</dbReference>
<reference evidence="1 2" key="1">
    <citation type="journal article" date="2016" name="Nat. Commun.">
        <title>Thousands of microbial genomes shed light on interconnected biogeochemical processes in an aquifer system.</title>
        <authorList>
            <person name="Anantharaman K."/>
            <person name="Brown C.T."/>
            <person name="Hug L.A."/>
            <person name="Sharon I."/>
            <person name="Castelle C.J."/>
            <person name="Probst A.J."/>
            <person name="Thomas B.C."/>
            <person name="Singh A."/>
            <person name="Wilkins M.J."/>
            <person name="Karaoz U."/>
            <person name="Brodie E.L."/>
            <person name="Williams K.H."/>
            <person name="Hubbard S.S."/>
            <person name="Banfield J.F."/>
        </authorList>
    </citation>
    <scope>NUCLEOTIDE SEQUENCE [LARGE SCALE GENOMIC DNA]</scope>
</reference>
<dbReference type="AlphaFoldDB" id="A0A1F8EZR6"/>
<dbReference type="NCBIfam" id="TIGR04256">
    <property type="entry name" value="GxxExxY"/>
    <property type="match status" value="1"/>
</dbReference>
<name>A0A1F8EZR6_9BACT</name>
<gene>
    <name evidence="1" type="ORF">A3B86_04580</name>
</gene>
<protein>
    <recommendedName>
        <fullName evidence="3">GxxExxY protein</fullName>
    </recommendedName>
</protein>
<evidence type="ECO:0000313" key="2">
    <source>
        <dbReference type="Proteomes" id="UP000176834"/>
    </source>
</evidence>
<evidence type="ECO:0000313" key="1">
    <source>
        <dbReference type="EMBL" id="OGN06355.1"/>
    </source>
</evidence>
<dbReference type="Pfam" id="PF13366">
    <property type="entry name" value="PDDEXK_3"/>
    <property type="match status" value="1"/>
</dbReference>